<evidence type="ECO:0000313" key="14">
    <source>
        <dbReference type="EMBL" id="HJF94385.1"/>
    </source>
</evidence>
<evidence type="ECO:0000256" key="10">
    <source>
        <dbReference type="ARBA" id="ARBA00049406"/>
    </source>
</evidence>
<evidence type="ECO:0000256" key="8">
    <source>
        <dbReference type="ARBA" id="ARBA00023014"/>
    </source>
</evidence>
<dbReference type="Gene3D" id="3.30.70.260">
    <property type="match status" value="1"/>
</dbReference>
<keyword evidence="9 11" id="KW-0456">Lyase</keyword>
<dbReference type="GO" id="GO:0046872">
    <property type="term" value="F:metal ion binding"/>
    <property type="evidence" value="ECO:0007669"/>
    <property type="project" value="UniProtKB-UniRule"/>
</dbReference>
<dbReference type="Pfam" id="PF03315">
    <property type="entry name" value="SDH_beta"/>
    <property type="match status" value="1"/>
</dbReference>
<dbReference type="InterPro" id="IPR051318">
    <property type="entry name" value="Fe-S_L-Ser"/>
</dbReference>
<dbReference type="OrthoDB" id="9813137at2"/>
<protein>
    <recommendedName>
        <fullName evidence="11">L-serine deaminase</fullName>
    </recommendedName>
</protein>
<comment type="catalytic activity">
    <reaction evidence="10 11 12">
        <text>L-serine = pyruvate + NH4(+)</text>
        <dbReference type="Rhea" id="RHEA:19169"/>
        <dbReference type="ChEBI" id="CHEBI:15361"/>
        <dbReference type="ChEBI" id="CHEBI:28938"/>
        <dbReference type="ChEBI" id="CHEBI:33384"/>
        <dbReference type="EC" id="4.3.1.17"/>
    </reaction>
</comment>
<dbReference type="Gene3D" id="3.30.1330.90">
    <property type="entry name" value="D-3-phosphoglycerate dehydrogenase, domain 3"/>
    <property type="match status" value="1"/>
</dbReference>
<dbReference type="SUPFAM" id="SSF143548">
    <property type="entry name" value="Serine metabolism enzymes domain"/>
    <property type="match status" value="1"/>
</dbReference>
<dbReference type="EMBL" id="DYVY01000099">
    <property type="protein sequence ID" value="HJF94385.1"/>
    <property type="molecule type" value="Genomic_DNA"/>
</dbReference>
<dbReference type="PIRSF" id="PIRSF036692">
    <property type="entry name" value="SDH_B"/>
    <property type="match status" value="1"/>
</dbReference>
<evidence type="ECO:0000256" key="7">
    <source>
        <dbReference type="ARBA" id="ARBA00023004"/>
    </source>
</evidence>
<dbReference type="RefSeq" id="WP_076779209.1">
    <property type="nucleotide sequence ID" value="NZ_CAUGIN010000014.1"/>
</dbReference>
<organism evidence="14 15">
    <name type="scientific">Lachnoclostridium phocaeense</name>
    <dbReference type="NCBI Taxonomy" id="1871021"/>
    <lineage>
        <taxon>Bacteria</taxon>
        <taxon>Bacillati</taxon>
        <taxon>Bacillota</taxon>
        <taxon>Clostridia</taxon>
        <taxon>Lachnospirales</taxon>
        <taxon>Lachnospiraceae</taxon>
    </lineage>
</organism>
<dbReference type="GO" id="GO:0051539">
    <property type="term" value="F:4 iron, 4 sulfur cluster binding"/>
    <property type="evidence" value="ECO:0007669"/>
    <property type="project" value="UniProtKB-UniRule"/>
</dbReference>
<dbReference type="PANTHER" id="PTHR30182">
    <property type="entry name" value="L-SERINE DEHYDRATASE"/>
    <property type="match status" value="1"/>
</dbReference>
<dbReference type="InterPro" id="IPR045865">
    <property type="entry name" value="ACT-like_dom_sf"/>
</dbReference>
<keyword evidence="6 11" id="KW-0479">Metal-binding</keyword>
<dbReference type="CDD" id="cd04903">
    <property type="entry name" value="ACT_LSD"/>
    <property type="match status" value="1"/>
</dbReference>
<evidence type="ECO:0000256" key="12">
    <source>
        <dbReference type="RuleBase" id="RU366059"/>
    </source>
</evidence>
<dbReference type="GO" id="GO:0006094">
    <property type="term" value="P:gluconeogenesis"/>
    <property type="evidence" value="ECO:0007669"/>
    <property type="project" value="UniProtKB-UniRule"/>
</dbReference>
<reference evidence="14" key="2">
    <citation type="submission" date="2021-09" db="EMBL/GenBank/DDBJ databases">
        <authorList>
            <person name="Gilroy R."/>
        </authorList>
    </citation>
    <scope>NUCLEOTIDE SEQUENCE</scope>
    <source>
        <strain evidence="14">ChiSjej5B23-16112</strain>
    </source>
</reference>
<dbReference type="SUPFAM" id="SSF55021">
    <property type="entry name" value="ACT-like"/>
    <property type="match status" value="1"/>
</dbReference>
<evidence type="ECO:0000256" key="5">
    <source>
        <dbReference type="ARBA" id="ARBA00022485"/>
    </source>
</evidence>
<accession>A0A921I1I7</accession>
<keyword evidence="5 11" id="KW-0004">4Fe-4S</keyword>
<dbReference type="PROSITE" id="PS51671">
    <property type="entry name" value="ACT"/>
    <property type="match status" value="1"/>
</dbReference>
<dbReference type="InterPro" id="IPR002912">
    <property type="entry name" value="ACT_dom"/>
</dbReference>
<dbReference type="InterPro" id="IPR005131">
    <property type="entry name" value="Ser_deHydtase_bsu"/>
</dbReference>
<evidence type="ECO:0000259" key="13">
    <source>
        <dbReference type="PROSITE" id="PS51671"/>
    </source>
</evidence>
<evidence type="ECO:0000256" key="3">
    <source>
        <dbReference type="ARBA" id="ARBA00008636"/>
    </source>
</evidence>
<keyword evidence="7 11" id="KW-0408">Iron</keyword>
<evidence type="ECO:0000313" key="15">
    <source>
        <dbReference type="Proteomes" id="UP000769156"/>
    </source>
</evidence>
<gene>
    <name evidence="14" type="primary">sdaAB</name>
    <name evidence="14" type="ORF">K8V82_06290</name>
</gene>
<comment type="similarity">
    <text evidence="3 11 12">Belongs to the iron-sulfur dependent L-serine dehydratase family.</text>
</comment>
<dbReference type="AlphaFoldDB" id="A0A921I1I7"/>
<dbReference type="InterPro" id="IPR029009">
    <property type="entry name" value="ASB_dom_sf"/>
</dbReference>
<evidence type="ECO:0000256" key="1">
    <source>
        <dbReference type="ARBA" id="ARBA00001966"/>
    </source>
</evidence>
<dbReference type="GO" id="GO:0003941">
    <property type="term" value="F:L-serine ammonia-lyase activity"/>
    <property type="evidence" value="ECO:0007669"/>
    <property type="project" value="UniProtKB-UniRule"/>
</dbReference>
<evidence type="ECO:0000256" key="11">
    <source>
        <dbReference type="PIRNR" id="PIRNR036692"/>
    </source>
</evidence>
<dbReference type="Pfam" id="PF01842">
    <property type="entry name" value="ACT"/>
    <property type="match status" value="1"/>
</dbReference>
<dbReference type="InterPro" id="IPR004643">
    <property type="entry name" value="Fe-S_L-Ser_bsu"/>
</dbReference>
<feature type="domain" description="ACT" evidence="13">
    <location>
        <begin position="146"/>
        <end position="218"/>
    </location>
</feature>
<comment type="caution">
    <text evidence="14">The sequence shown here is derived from an EMBL/GenBank/DDBJ whole genome shotgun (WGS) entry which is preliminary data.</text>
</comment>
<sequence length="224" mass="24072">MASIFDILGPVMVGPSSSHTAGAVRIGLIGRQLLGRQPEKARIYLHGSFAATGEGHGTDRAIVAGLLGMKPDDMRIPDSFKIAKKEKCDFTIQKKEIRGAHPNTVQMILEAGDASLDIQACSIGGGRIVVSKLDGIDVNFNAESNTLIVHNQDQPGHVAQVANILSQKNINIATMQLFRDKRGGYAVMVIETDQIIPDSAISWLENLDGIIKVTFLNVSGAEEE</sequence>
<dbReference type="PANTHER" id="PTHR30182:SF12">
    <property type="entry name" value="L-SERINE DEHYDRATASE, BETA CHAIN-RELATED"/>
    <property type="match status" value="1"/>
</dbReference>
<dbReference type="Proteomes" id="UP000769156">
    <property type="component" value="Unassembled WGS sequence"/>
</dbReference>
<comment type="cofactor">
    <cofactor evidence="1 12">
        <name>[4Fe-4S] cluster</name>
        <dbReference type="ChEBI" id="CHEBI:49883"/>
    </cofactor>
</comment>
<dbReference type="NCBIfam" id="TIGR00719">
    <property type="entry name" value="sda_beta"/>
    <property type="match status" value="1"/>
</dbReference>
<proteinExistence type="inferred from homology"/>
<name>A0A921I1I7_9FIRM</name>
<evidence type="ECO:0000256" key="2">
    <source>
        <dbReference type="ARBA" id="ARBA00004742"/>
    </source>
</evidence>
<keyword evidence="8 11" id="KW-0411">Iron-sulfur</keyword>
<evidence type="ECO:0000256" key="9">
    <source>
        <dbReference type="ARBA" id="ARBA00023239"/>
    </source>
</evidence>
<keyword evidence="4 11" id="KW-0312">Gluconeogenesis</keyword>
<reference evidence="14" key="1">
    <citation type="journal article" date="2021" name="PeerJ">
        <title>Extensive microbial diversity within the chicken gut microbiome revealed by metagenomics and culture.</title>
        <authorList>
            <person name="Gilroy R."/>
            <person name="Ravi A."/>
            <person name="Getino M."/>
            <person name="Pursley I."/>
            <person name="Horton D.L."/>
            <person name="Alikhan N.F."/>
            <person name="Baker D."/>
            <person name="Gharbi K."/>
            <person name="Hall N."/>
            <person name="Watson M."/>
            <person name="Adriaenssens E.M."/>
            <person name="Foster-Nyarko E."/>
            <person name="Jarju S."/>
            <person name="Secka A."/>
            <person name="Antonio M."/>
            <person name="Oren A."/>
            <person name="Chaudhuri R.R."/>
            <person name="La Ragione R."/>
            <person name="Hildebrand F."/>
            <person name="Pallen M.J."/>
        </authorList>
    </citation>
    <scope>NUCLEOTIDE SEQUENCE</scope>
    <source>
        <strain evidence="14">ChiSjej5B23-16112</strain>
    </source>
</reference>
<evidence type="ECO:0000256" key="4">
    <source>
        <dbReference type="ARBA" id="ARBA00022432"/>
    </source>
</evidence>
<comment type="pathway">
    <text evidence="2 11">Carbohydrate biosynthesis; gluconeogenesis.</text>
</comment>
<dbReference type="FunFam" id="3.30.70.260:FF:000008">
    <property type="entry name" value="D-3-phosphoglycerate dehydrogenase, chloroplastic"/>
    <property type="match status" value="1"/>
</dbReference>
<evidence type="ECO:0000256" key="6">
    <source>
        <dbReference type="ARBA" id="ARBA00022723"/>
    </source>
</evidence>